<evidence type="ECO:0000256" key="1">
    <source>
        <dbReference type="SAM" id="Phobius"/>
    </source>
</evidence>
<name>A0A9W8Z7T7_9PLEO</name>
<dbReference type="Proteomes" id="UP001140510">
    <property type="component" value="Unassembled WGS sequence"/>
</dbReference>
<feature type="transmembrane region" description="Helical" evidence="1">
    <location>
        <begin position="85"/>
        <end position="106"/>
    </location>
</feature>
<sequence>MSIVNSLSMATSITIETPGGPTQSALTFGYTSTTYPVAIYTGSSLTHPIPEVTATVPATMQVPEYTGPADSIGTSSSGLSVGVKAGVGVGVVVGVLVLAGLLWLAYTLGKRRARAAPADPPVYDGVIHEEGKQSKVTLYSVGSIKPVEKGFAAEKAHGTEKSYASDRKV</sequence>
<keyword evidence="1" id="KW-0472">Membrane</keyword>
<gene>
    <name evidence="2" type="ORF">N0V91_009257</name>
</gene>
<comment type="caution">
    <text evidence="2">The sequence shown here is derived from an EMBL/GenBank/DDBJ whole genome shotgun (WGS) entry which is preliminary data.</text>
</comment>
<reference evidence="2" key="1">
    <citation type="submission" date="2022-10" db="EMBL/GenBank/DDBJ databases">
        <title>Tapping the CABI collections for fungal endophytes: first genome assemblies for Collariella, Neodidymelliopsis, Ascochyta clinopodiicola, Didymella pomorum, Didymosphaeria variabile, Neocosmospora piperis and Neocucurbitaria cava.</title>
        <authorList>
            <person name="Hill R."/>
        </authorList>
    </citation>
    <scope>NUCLEOTIDE SEQUENCE</scope>
    <source>
        <strain evidence="2">IMI 355091</strain>
    </source>
</reference>
<dbReference type="AlphaFoldDB" id="A0A9W8Z7T7"/>
<keyword evidence="1" id="KW-1133">Transmembrane helix</keyword>
<dbReference type="EMBL" id="JAPEVA010000102">
    <property type="protein sequence ID" value="KAJ4399713.1"/>
    <property type="molecule type" value="Genomic_DNA"/>
</dbReference>
<dbReference type="OrthoDB" id="10456146at2759"/>
<keyword evidence="3" id="KW-1185">Reference proteome</keyword>
<evidence type="ECO:0008006" key="4">
    <source>
        <dbReference type="Google" id="ProtNLM"/>
    </source>
</evidence>
<organism evidence="2 3">
    <name type="scientific">Didymella pomorum</name>
    <dbReference type="NCBI Taxonomy" id="749634"/>
    <lineage>
        <taxon>Eukaryota</taxon>
        <taxon>Fungi</taxon>
        <taxon>Dikarya</taxon>
        <taxon>Ascomycota</taxon>
        <taxon>Pezizomycotina</taxon>
        <taxon>Dothideomycetes</taxon>
        <taxon>Pleosporomycetidae</taxon>
        <taxon>Pleosporales</taxon>
        <taxon>Pleosporineae</taxon>
        <taxon>Didymellaceae</taxon>
        <taxon>Didymella</taxon>
    </lineage>
</organism>
<keyword evidence="1" id="KW-0812">Transmembrane</keyword>
<protein>
    <recommendedName>
        <fullName evidence="4">Mid2 domain-containing protein</fullName>
    </recommendedName>
</protein>
<evidence type="ECO:0000313" key="3">
    <source>
        <dbReference type="Proteomes" id="UP001140510"/>
    </source>
</evidence>
<accession>A0A9W8Z7T7</accession>
<proteinExistence type="predicted"/>
<evidence type="ECO:0000313" key="2">
    <source>
        <dbReference type="EMBL" id="KAJ4399713.1"/>
    </source>
</evidence>